<evidence type="ECO:0000313" key="1">
    <source>
        <dbReference type="EMBL" id="GAA5109198.1"/>
    </source>
</evidence>
<name>A0ABP9N5V7_9GAMM</name>
<dbReference type="InterPro" id="IPR008964">
    <property type="entry name" value="Invasin/intimin_cell_adhesion"/>
</dbReference>
<dbReference type="InterPro" id="IPR051715">
    <property type="entry name" value="Intimin-Invasin_domain"/>
</dbReference>
<proteinExistence type="predicted"/>
<dbReference type="EMBL" id="BAABHY010000001">
    <property type="protein sequence ID" value="GAA5109198.1"/>
    <property type="molecule type" value="Genomic_DNA"/>
</dbReference>
<organism evidence="1 2">
    <name type="scientific">Orbus sasakiae</name>
    <dbReference type="NCBI Taxonomy" id="1078475"/>
    <lineage>
        <taxon>Bacteria</taxon>
        <taxon>Pseudomonadati</taxon>
        <taxon>Pseudomonadota</taxon>
        <taxon>Gammaproteobacteria</taxon>
        <taxon>Orbales</taxon>
        <taxon>Orbaceae</taxon>
        <taxon>Orbus</taxon>
    </lineage>
</organism>
<evidence type="ECO:0000313" key="2">
    <source>
        <dbReference type="Proteomes" id="UP001500171"/>
    </source>
</evidence>
<sequence>MVNNFYDDDGDYILDTSKFSHDTPTYRWLDRNGTVIPASSYSQTIGGCSTSLNAPLTLEISSTVSVSSQYGLPNTSEPVSILKRYQIYAPAQICYLRPNSLEWVGSDTGWESGSSVPDLTSRGGGFNSKTFSKSNGFYLSSQFPTTGFVGAQFKLTMDRNVQTDYTYSIISGSGISIDSNGLVSFTSKPTSAVTLMATDKNVSTRTISYTFTIKNWVVPKASRGTYAQQLKLCGNNSANIPAVTLLTNSPQNKLPASIVTNYYYRDVGTVFSEWGQTIKQKYSKSDWQAEWSNVPYYLPKTTSKYRYAVSSLSGAVMFTDLNNTTGYIVCKG</sequence>
<accession>A0ABP9N5V7</accession>
<gene>
    <name evidence="1" type="ORF">GCM10023211_12250</name>
</gene>
<reference evidence="2" key="1">
    <citation type="journal article" date="2019" name="Int. J. Syst. Evol. Microbiol.">
        <title>The Global Catalogue of Microorganisms (GCM) 10K type strain sequencing project: providing services to taxonomists for standard genome sequencing and annotation.</title>
        <authorList>
            <consortium name="The Broad Institute Genomics Platform"/>
            <consortium name="The Broad Institute Genome Sequencing Center for Infectious Disease"/>
            <person name="Wu L."/>
            <person name="Ma J."/>
        </authorList>
    </citation>
    <scope>NUCLEOTIDE SEQUENCE [LARGE SCALE GENOMIC DNA]</scope>
    <source>
        <strain evidence="2">JCM 18050</strain>
    </source>
</reference>
<dbReference type="SUPFAM" id="SSF49373">
    <property type="entry name" value="Invasin/intimin cell-adhesion fragments"/>
    <property type="match status" value="1"/>
</dbReference>
<dbReference type="PANTHER" id="PTHR39576:SF2">
    <property type="entry name" value="ATTACHING AND EFFACING PROTEIN HOMOLOG-RELATED"/>
    <property type="match status" value="1"/>
</dbReference>
<protein>
    <submittedName>
        <fullName evidence="1">Uncharacterized protein</fullName>
    </submittedName>
</protein>
<dbReference type="RefSeq" id="WP_345489906.1">
    <property type="nucleotide sequence ID" value="NZ_BAABHY010000001.1"/>
</dbReference>
<comment type="caution">
    <text evidence="1">The sequence shown here is derived from an EMBL/GenBank/DDBJ whole genome shotgun (WGS) entry which is preliminary data.</text>
</comment>
<dbReference type="Gene3D" id="2.60.40.1080">
    <property type="match status" value="1"/>
</dbReference>
<keyword evidence="2" id="KW-1185">Reference proteome</keyword>
<dbReference type="Proteomes" id="UP001500171">
    <property type="component" value="Unassembled WGS sequence"/>
</dbReference>
<dbReference type="PANTHER" id="PTHR39576">
    <property type="entry name" value="ATTACHING AND EFFACING PROTEIN HOMOLOG-RELATED-RELATED"/>
    <property type="match status" value="1"/>
</dbReference>